<sequence length="225" mass="24461">MATFTINDAEVSETPLGRGTTRTTTAPDGPVVLGTSSSRAVETTETTGSLSRPADRSALTPETVARHLDRADQERRRRSVAVTSRYDSTSIRYQKGTNGATSLITIPNTFASVDFVVVDPDANRLPEVDWIMTRGLFPTAARVNENAEGRLWMLTSVYREFMGIAERGGSNVDYTWYNPPTDEDGEPLQEPVDPVNQDAAVIVLDPKKIKGMYSGTDVTMGGPMG</sequence>
<organism evidence="2 3">
    <name type="scientific">Saline Natrinema sp. J7-1 virus 1</name>
    <dbReference type="NCBI Taxonomy" id="2847285"/>
    <lineage>
        <taxon>Viruses</taxon>
        <taxon>Singelaviria</taxon>
        <taxon>Helvetiavirae</taxon>
        <taxon>Dividoviricota</taxon>
        <taxon>Laserviricetes</taxon>
        <taxon>Halopanivirales</taxon>
        <taxon>Simuloviridae</taxon>
        <taxon>Yingchengvirus</taxon>
        <taxon>Yingchengvirus sinense</taxon>
        <taxon>Yingchengvirus SNJ1</taxon>
    </lineage>
</organism>
<feature type="compositionally biased region" description="Polar residues" evidence="1">
    <location>
        <begin position="34"/>
        <end position="50"/>
    </location>
</feature>
<evidence type="ECO:0000313" key="2">
    <source>
        <dbReference type="EMBL" id="WBE14034.1"/>
    </source>
</evidence>
<feature type="region of interest" description="Disordered" evidence="1">
    <location>
        <begin position="1"/>
        <end position="61"/>
    </location>
</feature>
<dbReference type="RefSeq" id="YP_010581793.1">
    <property type="nucleotide sequence ID" value="NC_003158.2"/>
</dbReference>
<evidence type="ECO:0000313" key="3">
    <source>
        <dbReference type="Proteomes" id="UP000052103"/>
    </source>
</evidence>
<dbReference type="Proteomes" id="UP000052103">
    <property type="component" value="Segment"/>
</dbReference>
<dbReference type="KEGG" id="vg:60339517"/>
<dbReference type="EMBL" id="AY048850">
    <property type="protein sequence ID" value="WBE14034.1"/>
    <property type="molecule type" value="Genomic_DNA"/>
</dbReference>
<proteinExistence type="predicted"/>
<name>A0AAF0AJR5_9VIRU</name>
<reference evidence="2 3" key="1">
    <citation type="journal article" date="2003" name="FEMS Microbiol. Lett.">
        <title>Characterization of a novel plasmid from extremely halophilic Archaea: nucleotide sequence and function analysis.</title>
        <authorList>
            <person name="Ye X."/>
            <person name="Ou J."/>
            <person name="Ni L."/>
            <person name="Shi W."/>
            <person name="Shen P."/>
        </authorList>
    </citation>
    <scope>NUCLEOTIDE SEQUENCE [LARGE SCALE GENOMIC DNA]</scope>
</reference>
<accession>A0AAF0AJR5</accession>
<keyword evidence="3" id="KW-1185">Reference proteome</keyword>
<dbReference type="GeneID" id="60339517"/>
<protein>
    <submittedName>
        <fullName evidence="2">Structural protein VP1</fullName>
    </submittedName>
</protein>
<reference evidence="2 3" key="2">
    <citation type="journal article" date="2012" name="Virology">
        <title>Temperate membrane-containing halophilic archaeal virus SNJ1 has a circular dsDNA genome identical to that of plasmid pHH205.</title>
        <authorList>
            <person name="Zhang Z."/>
            <person name="Liu Y."/>
            <person name="Wang S."/>
            <person name="Yang D."/>
            <person name="Cheng Y."/>
            <person name="Hu J."/>
            <person name="Chen J."/>
            <person name="Mei Y."/>
            <person name="Shen P."/>
            <person name="Bamford D.H."/>
            <person name="Chen X."/>
        </authorList>
    </citation>
    <scope>NUCLEOTIDE SEQUENCE [LARGE SCALE GENOMIC DNA]</scope>
</reference>
<evidence type="ECO:0000256" key="1">
    <source>
        <dbReference type="SAM" id="MobiDB-lite"/>
    </source>
</evidence>